<dbReference type="Proteomes" id="UP000199513">
    <property type="component" value="Unassembled WGS sequence"/>
</dbReference>
<feature type="signal peptide" evidence="1">
    <location>
        <begin position="1"/>
        <end position="24"/>
    </location>
</feature>
<dbReference type="InterPro" id="IPR045175">
    <property type="entry name" value="M28_fam"/>
</dbReference>
<dbReference type="SUPFAM" id="SSF53187">
    <property type="entry name" value="Zn-dependent exopeptidases"/>
    <property type="match status" value="1"/>
</dbReference>
<gene>
    <name evidence="3" type="ORF">SAMN04488541_100130</name>
</gene>
<evidence type="ECO:0000313" key="4">
    <source>
        <dbReference type="Proteomes" id="UP000199513"/>
    </source>
</evidence>
<dbReference type="AlphaFoldDB" id="A0A1I2A850"/>
<dbReference type="RefSeq" id="WP_091538505.1">
    <property type="nucleotide sequence ID" value="NZ_FONY01000001.1"/>
</dbReference>
<reference evidence="4" key="1">
    <citation type="submission" date="2016-10" db="EMBL/GenBank/DDBJ databases">
        <authorList>
            <person name="Varghese N."/>
            <person name="Submissions S."/>
        </authorList>
    </citation>
    <scope>NUCLEOTIDE SEQUENCE [LARGE SCALE GENOMIC DNA]</scope>
    <source>
        <strain>GEY</strain>
        <strain evidence="4">DSM 9560</strain>
    </source>
</reference>
<protein>
    <submittedName>
        <fullName evidence="3">Peptidase family M28</fullName>
    </submittedName>
</protein>
<sequence length="322" mass="36608">MKQALHCFFLFIAFTLLLANPLSAQGKFNALQLLTDIKVLSSDEFQGRKVGSSGSKKAQEYIIKRFLEYKLMPFDGYFEQNFAFTPAFSINSTPNTKINGTNLIGYIEGKLNKDMYIVLTAHYDHLGIRNNEIYNGADDNASGVAGLFAIAEYFQKNKPDHSIIFVAVDAEEMGLKGAYHFVDNPPVPKEKIVMNINIDMISRNEKNEIYACGTYHYPFLKNYMSKNTVKHEVTLKYGHDVPESISGGAQDWTFASDHGPFHKASIPFIYFGVEDHPDYHRPTDRFDTINQVFFIKATELILDYVILFDKYLKAVKNDKVGK</sequence>
<evidence type="ECO:0000259" key="2">
    <source>
        <dbReference type="Pfam" id="PF04389"/>
    </source>
</evidence>
<name>A0A1I2A850_9BACT</name>
<evidence type="ECO:0000313" key="3">
    <source>
        <dbReference type="EMBL" id="SFE38990.1"/>
    </source>
</evidence>
<dbReference type="InterPro" id="IPR007484">
    <property type="entry name" value="Peptidase_M28"/>
</dbReference>
<organism evidence="3 4">
    <name type="scientific">Thermoflexibacter ruber</name>
    <dbReference type="NCBI Taxonomy" id="1003"/>
    <lineage>
        <taxon>Bacteria</taxon>
        <taxon>Pseudomonadati</taxon>
        <taxon>Bacteroidota</taxon>
        <taxon>Cytophagia</taxon>
        <taxon>Cytophagales</taxon>
        <taxon>Thermoflexibacteraceae</taxon>
        <taxon>Thermoflexibacter</taxon>
    </lineage>
</organism>
<dbReference type="STRING" id="1003.SAMN04488541_100130"/>
<keyword evidence="1" id="KW-0732">Signal</keyword>
<keyword evidence="4" id="KW-1185">Reference proteome</keyword>
<feature type="domain" description="Peptidase M28" evidence="2">
    <location>
        <begin position="102"/>
        <end position="304"/>
    </location>
</feature>
<dbReference type="Gene3D" id="3.40.630.10">
    <property type="entry name" value="Zn peptidases"/>
    <property type="match status" value="1"/>
</dbReference>
<dbReference type="OrthoDB" id="1521787at2"/>
<feature type="chain" id="PRO_5011629655" evidence="1">
    <location>
        <begin position="25"/>
        <end position="322"/>
    </location>
</feature>
<accession>A0A1I2A850</accession>
<dbReference type="Pfam" id="PF04389">
    <property type="entry name" value="Peptidase_M28"/>
    <property type="match status" value="1"/>
</dbReference>
<dbReference type="EMBL" id="FONY01000001">
    <property type="protein sequence ID" value="SFE38990.1"/>
    <property type="molecule type" value="Genomic_DNA"/>
</dbReference>
<proteinExistence type="predicted"/>
<dbReference type="PANTHER" id="PTHR12147:SF26">
    <property type="entry name" value="PEPTIDASE M28 DOMAIN-CONTAINING PROTEIN"/>
    <property type="match status" value="1"/>
</dbReference>
<evidence type="ECO:0000256" key="1">
    <source>
        <dbReference type="SAM" id="SignalP"/>
    </source>
</evidence>
<dbReference type="PANTHER" id="PTHR12147">
    <property type="entry name" value="METALLOPEPTIDASE M28 FAMILY MEMBER"/>
    <property type="match status" value="1"/>
</dbReference>
<dbReference type="GO" id="GO:0006508">
    <property type="term" value="P:proteolysis"/>
    <property type="evidence" value="ECO:0007669"/>
    <property type="project" value="InterPro"/>
</dbReference>
<dbReference type="GO" id="GO:0008235">
    <property type="term" value="F:metalloexopeptidase activity"/>
    <property type="evidence" value="ECO:0007669"/>
    <property type="project" value="InterPro"/>
</dbReference>